<reference evidence="5" key="1">
    <citation type="submission" date="2021-03" db="EMBL/GenBank/DDBJ databases">
        <title>Description of Psychrosphaera ytuae sp. nov. isolated from deep sea sediment of South China Sea.</title>
        <authorList>
            <person name="Zhang J."/>
            <person name="Xu X.-D."/>
        </authorList>
    </citation>
    <scope>NUCLEOTIDE SEQUENCE</scope>
    <source>
        <strain evidence="5">MTZ26</strain>
    </source>
</reference>
<gene>
    <name evidence="5" type="primary">tusD</name>
    <name evidence="5" type="ORF">J1N51_03695</name>
</gene>
<proteinExistence type="inferred from homology"/>
<dbReference type="GO" id="GO:0016783">
    <property type="term" value="F:sulfurtransferase activity"/>
    <property type="evidence" value="ECO:0007669"/>
    <property type="project" value="InterPro"/>
</dbReference>
<dbReference type="PANTHER" id="PTHR34874:SF3">
    <property type="entry name" value="SULFURTRANSFERASE TUSD"/>
    <property type="match status" value="1"/>
</dbReference>
<comment type="subcellular location">
    <subcellularLocation>
        <location evidence="1">Cytoplasm</location>
    </subcellularLocation>
</comment>
<keyword evidence="4" id="KW-0808">Transferase</keyword>
<protein>
    <submittedName>
        <fullName evidence="5">Sulfurtransferase complex subunit TusD</fullName>
    </submittedName>
</protein>
<dbReference type="Pfam" id="PF02635">
    <property type="entry name" value="DsrE"/>
    <property type="match status" value="1"/>
</dbReference>
<evidence type="ECO:0000256" key="2">
    <source>
        <dbReference type="ARBA" id="ARBA00007067"/>
    </source>
</evidence>
<dbReference type="NCBIfam" id="TIGR03012">
    <property type="entry name" value="sulf_tusD_dsrE"/>
    <property type="match status" value="1"/>
</dbReference>
<dbReference type="Gene3D" id="3.40.1260.10">
    <property type="entry name" value="DsrEFH-like"/>
    <property type="match status" value="1"/>
</dbReference>
<dbReference type="InterPro" id="IPR003787">
    <property type="entry name" value="Sulphur_relay_DsrE/F-like"/>
</dbReference>
<dbReference type="InterPro" id="IPR027396">
    <property type="entry name" value="DsrEFH-like"/>
</dbReference>
<dbReference type="GO" id="GO:1990228">
    <property type="term" value="C:sulfurtransferase complex"/>
    <property type="evidence" value="ECO:0007669"/>
    <property type="project" value="TreeGrafter"/>
</dbReference>
<dbReference type="GO" id="GO:0097163">
    <property type="term" value="F:sulfur carrier activity"/>
    <property type="evidence" value="ECO:0007669"/>
    <property type="project" value="TreeGrafter"/>
</dbReference>
<dbReference type="PANTHER" id="PTHR34874">
    <property type="entry name" value="PROTEIN YCHN"/>
    <property type="match status" value="1"/>
</dbReference>
<evidence type="ECO:0000256" key="1">
    <source>
        <dbReference type="ARBA" id="ARBA00004496"/>
    </source>
</evidence>
<evidence type="ECO:0000256" key="4">
    <source>
        <dbReference type="ARBA" id="ARBA00022679"/>
    </source>
</evidence>
<sequence length="118" mass="12878">MRYLLMIHSSPWSHQSVRSATDFATAAIQQGHKIDAIFLYQDGASIALPNLEISSDEFNGQQALQDLHNTHGVPIWLCVTAGVKRGVNEAHLANGFKIAGLAEYAEASTLADKVIQFK</sequence>
<comment type="similarity">
    <text evidence="2">Belongs to the DsrE/TusD family.</text>
</comment>
<evidence type="ECO:0000313" key="6">
    <source>
        <dbReference type="Proteomes" id="UP000682739"/>
    </source>
</evidence>
<dbReference type="KEGG" id="psym:J1N51_03695"/>
<name>A0A975DCZ0_9GAMM</name>
<dbReference type="SUPFAM" id="SSF75169">
    <property type="entry name" value="DsrEFH-like"/>
    <property type="match status" value="1"/>
</dbReference>
<dbReference type="RefSeq" id="WP_208832637.1">
    <property type="nucleotide sequence ID" value="NZ_CP072110.1"/>
</dbReference>
<keyword evidence="3" id="KW-0963">Cytoplasm</keyword>
<dbReference type="InterPro" id="IPR017463">
    <property type="entry name" value="Sulphur_relay_TusD/DsrE"/>
</dbReference>
<evidence type="ECO:0000256" key="3">
    <source>
        <dbReference type="ARBA" id="ARBA00022490"/>
    </source>
</evidence>
<keyword evidence="6" id="KW-1185">Reference proteome</keyword>
<dbReference type="Proteomes" id="UP000682739">
    <property type="component" value="Chromosome"/>
</dbReference>
<dbReference type="EMBL" id="CP072110">
    <property type="protein sequence ID" value="QTH64583.1"/>
    <property type="molecule type" value="Genomic_DNA"/>
</dbReference>
<organism evidence="5 6">
    <name type="scientific">Psychrosphaera ytuae</name>
    <dbReference type="NCBI Taxonomy" id="2820710"/>
    <lineage>
        <taxon>Bacteria</taxon>
        <taxon>Pseudomonadati</taxon>
        <taxon>Pseudomonadota</taxon>
        <taxon>Gammaproteobacteria</taxon>
        <taxon>Alteromonadales</taxon>
        <taxon>Pseudoalteromonadaceae</taxon>
        <taxon>Psychrosphaera</taxon>
    </lineage>
</organism>
<evidence type="ECO:0000313" key="5">
    <source>
        <dbReference type="EMBL" id="QTH64583.1"/>
    </source>
</evidence>
<dbReference type="GO" id="GO:0002143">
    <property type="term" value="P:tRNA wobble position uridine thiolation"/>
    <property type="evidence" value="ECO:0007669"/>
    <property type="project" value="TreeGrafter"/>
</dbReference>
<dbReference type="AlphaFoldDB" id="A0A975DCZ0"/>
<accession>A0A975DCZ0</accession>
<dbReference type="NCBIfam" id="NF001237">
    <property type="entry name" value="PRK00207.1"/>
    <property type="match status" value="1"/>
</dbReference>